<dbReference type="RefSeq" id="WP_127096164.1">
    <property type="nucleotide sequence ID" value="NZ_CP031423.1"/>
</dbReference>
<accession>A0A3Q9J3J2</accession>
<dbReference type="InterPro" id="IPR006674">
    <property type="entry name" value="HD_domain"/>
</dbReference>
<sequence length="210" mass="22897">MRIADFPVPDTLAARGALELATQYQSPALTAHALRSWLWAEAFAQVDGISDIDHELLYVSAVLHDIGTVAEFDNHRISYEHAGGHVGVALTAGAGWPAHRRDRVLEVIVRHNWPRVEPTVDAEGYLLEIATGLDISGARPDALPVDFRREVLAVHPRGMLAAQFGSCVSDQAARKPDTAAKRLIDGGLIDKLTANPLERLGGLEQHPYQH</sequence>
<dbReference type="Pfam" id="PF01966">
    <property type="entry name" value="HD"/>
    <property type="match status" value="1"/>
</dbReference>
<dbReference type="OrthoDB" id="8478129at2"/>
<keyword evidence="3" id="KW-1185">Reference proteome</keyword>
<dbReference type="EMBL" id="CP031423">
    <property type="protein sequence ID" value="AZS37630.1"/>
    <property type="molecule type" value="Genomic_DNA"/>
</dbReference>
<feature type="domain" description="HD" evidence="1">
    <location>
        <begin position="31"/>
        <end position="112"/>
    </location>
</feature>
<dbReference type="Gene3D" id="1.10.3210.10">
    <property type="entry name" value="Hypothetical protein af1432"/>
    <property type="match status" value="1"/>
</dbReference>
<organism evidence="2 3">
    <name type="scientific">Microbacterium lemovicicum</name>
    <dbReference type="NCBI Taxonomy" id="1072463"/>
    <lineage>
        <taxon>Bacteria</taxon>
        <taxon>Bacillati</taxon>
        <taxon>Actinomycetota</taxon>
        <taxon>Actinomycetes</taxon>
        <taxon>Micrococcales</taxon>
        <taxon>Microbacteriaceae</taxon>
        <taxon>Microbacterium</taxon>
    </lineage>
</organism>
<dbReference type="SUPFAM" id="SSF109604">
    <property type="entry name" value="HD-domain/PDEase-like"/>
    <property type="match status" value="1"/>
</dbReference>
<evidence type="ECO:0000259" key="1">
    <source>
        <dbReference type="Pfam" id="PF01966"/>
    </source>
</evidence>
<reference evidence="2 3" key="1">
    <citation type="submission" date="2018-08" db="EMBL/GenBank/DDBJ databases">
        <title>Microbacterium lemovicicum sp. nov., a bacterium isolated from a natural uranium-rich soil.</title>
        <authorList>
            <person name="ORTET P."/>
        </authorList>
    </citation>
    <scope>NUCLEOTIDE SEQUENCE [LARGE SCALE GENOMIC DNA]</scope>
    <source>
        <strain evidence="2 3">Viu22</strain>
    </source>
</reference>
<dbReference type="InterPro" id="IPR003607">
    <property type="entry name" value="HD/PDEase_dom"/>
</dbReference>
<dbReference type="PANTHER" id="PTHR35569:SF1">
    <property type="entry name" value="CYANAMIDE HYDRATASE DDI2-RELATED"/>
    <property type="match status" value="1"/>
</dbReference>
<dbReference type="AlphaFoldDB" id="A0A3Q9J3J2"/>
<proteinExistence type="predicted"/>
<protein>
    <recommendedName>
        <fullName evidence="1">HD domain-containing protein</fullName>
    </recommendedName>
</protein>
<evidence type="ECO:0000313" key="2">
    <source>
        <dbReference type="EMBL" id="AZS37630.1"/>
    </source>
</evidence>
<gene>
    <name evidence="2" type="ORF">CVS47_02271</name>
</gene>
<dbReference type="KEGG" id="mlv:CVS47_02271"/>
<dbReference type="PANTHER" id="PTHR35569">
    <property type="entry name" value="CYANAMIDE HYDRATASE DDI2-RELATED"/>
    <property type="match status" value="1"/>
</dbReference>
<name>A0A3Q9J3J2_9MICO</name>
<evidence type="ECO:0000313" key="3">
    <source>
        <dbReference type="Proteomes" id="UP000276888"/>
    </source>
</evidence>
<dbReference type="CDD" id="cd00077">
    <property type="entry name" value="HDc"/>
    <property type="match status" value="1"/>
</dbReference>
<dbReference type="Proteomes" id="UP000276888">
    <property type="component" value="Chromosome"/>
</dbReference>